<sequence length="46" mass="4980">MGNQCNKTEGFLPCLIGGCYLSSKHCDGIVDCSDGFDEVDCKYTLV</sequence>
<feature type="disulfide bond" evidence="2">
    <location>
        <begin position="14"/>
        <end position="32"/>
    </location>
</feature>
<reference evidence="3 4" key="1">
    <citation type="submission" date="2019-05" db="EMBL/GenBank/DDBJ databases">
        <title>Another draft genome of Portunus trituberculatus and its Hox gene families provides insights of decapod evolution.</title>
        <authorList>
            <person name="Jeong J.-H."/>
            <person name="Song I."/>
            <person name="Kim S."/>
            <person name="Choi T."/>
            <person name="Kim D."/>
            <person name="Ryu S."/>
            <person name="Kim W."/>
        </authorList>
    </citation>
    <scope>NUCLEOTIDE SEQUENCE [LARGE SCALE GENOMIC DNA]</scope>
    <source>
        <tissue evidence="3">Muscle</tissue>
    </source>
</reference>
<keyword evidence="1 2" id="KW-1015">Disulfide bond</keyword>
<protein>
    <submittedName>
        <fullName evidence="3">Uncharacterized protein</fullName>
    </submittedName>
</protein>
<evidence type="ECO:0000313" key="3">
    <source>
        <dbReference type="EMBL" id="MPC28732.1"/>
    </source>
</evidence>
<dbReference type="SUPFAM" id="SSF57424">
    <property type="entry name" value="LDL receptor-like module"/>
    <property type="match status" value="1"/>
</dbReference>
<dbReference type="Gene3D" id="4.10.400.10">
    <property type="entry name" value="Low-density Lipoprotein Receptor"/>
    <property type="match status" value="1"/>
</dbReference>
<dbReference type="OrthoDB" id="6359008at2759"/>
<accession>A0A5B7E3X5</accession>
<dbReference type="Pfam" id="PF00057">
    <property type="entry name" value="Ldl_recept_a"/>
    <property type="match status" value="1"/>
</dbReference>
<evidence type="ECO:0000256" key="2">
    <source>
        <dbReference type="PROSITE-ProRule" id="PRU00124"/>
    </source>
</evidence>
<evidence type="ECO:0000256" key="1">
    <source>
        <dbReference type="ARBA" id="ARBA00023157"/>
    </source>
</evidence>
<dbReference type="InterPro" id="IPR036055">
    <property type="entry name" value="LDL_receptor-like_sf"/>
</dbReference>
<comment type="caution">
    <text evidence="2">Lacks conserved residue(s) required for the propagation of feature annotation.</text>
</comment>
<dbReference type="SMART" id="SM00192">
    <property type="entry name" value="LDLa"/>
    <property type="match status" value="1"/>
</dbReference>
<dbReference type="InterPro" id="IPR002172">
    <property type="entry name" value="LDrepeatLR_classA_rpt"/>
</dbReference>
<name>A0A5B7E3X5_PORTR</name>
<keyword evidence="4" id="KW-1185">Reference proteome</keyword>
<dbReference type="CDD" id="cd00112">
    <property type="entry name" value="LDLa"/>
    <property type="match status" value="1"/>
</dbReference>
<evidence type="ECO:0000313" key="4">
    <source>
        <dbReference type="Proteomes" id="UP000324222"/>
    </source>
</evidence>
<feature type="disulfide bond" evidence="2">
    <location>
        <begin position="26"/>
        <end position="41"/>
    </location>
</feature>
<dbReference type="PROSITE" id="PS50068">
    <property type="entry name" value="LDLRA_2"/>
    <property type="match status" value="1"/>
</dbReference>
<comment type="caution">
    <text evidence="3">The sequence shown here is derived from an EMBL/GenBank/DDBJ whole genome shotgun (WGS) entry which is preliminary data.</text>
</comment>
<organism evidence="3 4">
    <name type="scientific">Portunus trituberculatus</name>
    <name type="common">Swimming crab</name>
    <name type="synonym">Neptunus trituberculatus</name>
    <dbReference type="NCBI Taxonomy" id="210409"/>
    <lineage>
        <taxon>Eukaryota</taxon>
        <taxon>Metazoa</taxon>
        <taxon>Ecdysozoa</taxon>
        <taxon>Arthropoda</taxon>
        <taxon>Crustacea</taxon>
        <taxon>Multicrustacea</taxon>
        <taxon>Malacostraca</taxon>
        <taxon>Eumalacostraca</taxon>
        <taxon>Eucarida</taxon>
        <taxon>Decapoda</taxon>
        <taxon>Pleocyemata</taxon>
        <taxon>Brachyura</taxon>
        <taxon>Eubrachyura</taxon>
        <taxon>Portunoidea</taxon>
        <taxon>Portunidae</taxon>
        <taxon>Portuninae</taxon>
        <taxon>Portunus</taxon>
    </lineage>
</organism>
<gene>
    <name evidence="3" type="ORF">E2C01_021942</name>
</gene>
<dbReference type="Proteomes" id="UP000324222">
    <property type="component" value="Unassembled WGS sequence"/>
</dbReference>
<proteinExistence type="predicted"/>
<dbReference type="EMBL" id="VSRR010001957">
    <property type="protein sequence ID" value="MPC28732.1"/>
    <property type="molecule type" value="Genomic_DNA"/>
</dbReference>
<dbReference type="AlphaFoldDB" id="A0A5B7E3X5"/>